<dbReference type="Proteomes" id="UP000294480">
    <property type="component" value="Unassembled WGS sequence"/>
</dbReference>
<organism evidence="1 2">
    <name type="scientific">Hydromonas duriensis</name>
    <dbReference type="NCBI Taxonomy" id="1527608"/>
    <lineage>
        <taxon>Bacteria</taxon>
        <taxon>Pseudomonadati</taxon>
        <taxon>Pseudomonadota</taxon>
        <taxon>Betaproteobacteria</taxon>
        <taxon>Burkholderiales</taxon>
        <taxon>Burkholderiaceae</taxon>
        <taxon>Hydromonas</taxon>
    </lineage>
</organism>
<name>A0A4R6XZX1_9BURK</name>
<evidence type="ECO:0000313" key="2">
    <source>
        <dbReference type="Proteomes" id="UP000294480"/>
    </source>
</evidence>
<keyword evidence="2" id="KW-1185">Reference proteome</keyword>
<dbReference type="EMBL" id="SNZE01000042">
    <property type="protein sequence ID" value="TDR27737.1"/>
    <property type="molecule type" value="Genomic_DNA"/>
</dbReference>
<reference evidence="1 2" key="1">
    <citation type="submission" date="2019-03" db="EMBL/GenBank/DDBJ databases">
        <title>Genomic Encyclopedia of Type Strains, Phase IV (KMG-IV): sequencing the most valuable type-strain genomes for metagenomic binning, comparative biology and taxonomic classification.</title>
        <authorList>
            <person name="Goeker M."/>
        </authorList>
    </citation>
    <scope>NUCLEOTIDE SEQUENCE [LARGE SCALE GENOMIC DNA]</scope>
    <source>
        <strain evidence="1 2">DSM 102852</strain>
    </source>
</reference>
<evidence type="ECO:0000313" key="1">
    <source>
        <dbReference type="EMBL" id="TDR27737.1"/>
    </source>
</evidence>
<gene>
    <name evidence="1" type="ORF">DFR44_14211</name>
</gene>
<sequence>MLEDGKCLYHQAILKVRLLDEIRLKKKSFGIRNKKHGASIDAKASLWILDIPVDHDIWPNE</sequence>
<proteinExistence type="predicted"/>
<accession>A0A4R6XZX1</accession>
<comment type="caution">
    <text evidence="1">The sequence shown here is derived from an EMBL/GenBank/DDBJ whole genome shotgun (WGS) entry which is preliminary data.</text>
</comment>
<protein>
    <submittedName>
        <fullName evidence="1">Uncharacterized protein</fullName>
    </submittedName>
</protein>
<dbReference type="AlphaFoldDB" id="A0A4R6XZX1"/>